<accession>A0AAQ3CNM1</accession>
<reference evidence="1" key="3">
    <citation type="submission" date="2022-12" db="EMBL/GenBank/DDBJ databases">
        <title>Whole genome sequencing of Borrelia miyamotoi strains isolated at the Russian territory.</title>
        <authorList>
            <person name="Kuleshov K.V."/>
            <person name="Platonov A.E."/>
            <person name="Goptar I.A."/>
            <person name="Shipulin G.A."/>
            <person name="Markelov M.L."/>
            <person name="Koetsveld J."/>
            <person name="Kolyasnikova N.M."/>
            <person name="Sarksyan D.S."/>
            <person name="Toporkova M.G."/>
            <person name="Hovius J.W."/>
        </authorList>
    </citation>
    <scope>NUCLEOTIDE SEQUENCE</scope>
    <source>
        <strain evidence="1">Yekat-1</strain>
        <plasmid evidence="1">pYekat-1-lp70</plasmid>
    </source>
</reference>
<dbReference type="EMBL" id="CP024335">
    <property type="protein sequence ID" value="ATQ16479.1"/>
    <property type="molecule type" value="Genomic_DNA"/>
</dbReference>
<dbReference type="Pfam" id="PF04645">
    <property type="entry name" value="DUF603"/>
    <property type="match status" value="1"/>
</dbReference>
<reference evidence="2" key="2">
    <citation type="submission" date="2022-12" db="EMBL/GenBank/DDBJ databases">
        <title>B. miyamotoi WGS.</title>
        <authorList>
            <person name="Kuleshov K.V."/>
            <person name="Hoornstra D."/>
            <person name="Hovius J.W."/>
            <person name="Platonov A.E."/>
            <person name="Telford S.R. III."/>
        </authorList>
    </citation>
    <scope>NUCLEOTIDE SEQUENCE</scope>
    <source>
        <strain evidence="2">Yekat-76</strain>
        <plasmid evidence="2">pYekat-76-lp70</plasmid>
    </source>
</reference>
<name>A0AAQ3CNM1_9SPIR</name>
<dbReference type="AlphaFoldDB" id="A0AAQ3CNM1"/>
<evidence type="ECO:0000313" key="1">
    <source>
        <dbReference type="EMBL" id="ATQ16479.1"/>
    </source>
</evidence>
<reference evidence="3" key="1">
    <citation type="submission" date="2017-10" db="EMBL/GenBank/DDBJ databases">
        <title>Whole genome sequencing of Borrelia miyamotoi strains isolated at the Russian territory.</title>
        <authorList>
            <person name="Kuleshov K.V."/>
            <person name="Platonov A.E."/>
            <person name="Goptar I.A."/>
            <person name="Shipulin G.A."/>
            <person name="Markelov M.L."/>
            <person name="Koetsveld J."/>
            <person name="Kolyasnikova N.M."/>
            <person name="Sarksyan D.S."/>
            <person name="Toporkova M.G."/>
            <person name="Hovius J.W."/>
        </authorList>
    </citation>
    <scope>NUCLEOTIDE SEQUENCE [LARGE SCALE GENOMIC DNA]</scope>
    <source>
        <strain evidence="3">Yekat-1</strain>
        <plasmid evidence="3">pYekat-1-lp70</plasmid>
    </source>
</reference>
<protein>
    <submittedName>
        <fullName evidence="2">DUF603 domain-containing protein</fullName>
    </submittedName>
</protein>
<organism evidence="2 4">
    <name type="scientific">Borrelia miyamotoi</name>
    <dbReference type="NCBI Taxonomy" id="47466"/>
    <lineage>
        <taxon>Bacteria</taxon>
        <taxon>Pseudomonadati</taxon>
        <taxon>Spirochaetota</taxon>
        <taxon>Spirochaetia</taxon>
        <taxon>Spirochaetales</taxon>
        <taxon>Borreliaceae</taxon>
        <taxon>Borrelia</taxon>
    </lineage>
</organism>
<geneLocation type="plasmid" evidence="2 4">
    <name>pYekat-76-lp70</name>
</geneLocation>
<dbReference type="Proteomes" id="UP000291995">
    <property type="component" value="Plasmid pYekat-76-lp70"/>
</dbReference>
<dbReference type="RefSeq" id="WP_025444218.1">
    <property type="nucleotide sequence ID" value="NZ_CP024207.2"/>
</dbReference>
<dbReference type="EMBL" id="CP117139">
    <property type="protein sequence ID" value="WEG86108.1"/>
    <property type="molecule type" value="Genomic_DNA"/>
</dbReference>
<evidence type="ECO:0000313" key="2">
    <source>
        <dbReference type="EMBL" id="WEG86108.1"/>
    </source>
</evidence>
<evidence type="ECO:0000313" key="3">
    <source>
        <dbReference type="Proteomes" id="UP000230633"/>
    </source>
</evidence>
<proteinExistence type="predicted"/>
<keyword evidence="3" id="KW-1185">Reference proteome</keyword>
<sequence>MRRIKKTFDDYMIYFKEGRLNDAEIAKELGVSHVNVGKMRRKWESLKDDPHYYITNTSKLTISENTFNNMLARSFKIETQANRLKNQVEIEKNKIALTFLSSFNRYCQLELQDDDKKANRLHNDILQYKQDI</sequence>
<dbReference type="InterPro" id="IPR006739">
    <property type="entry name" value="DUF603"/>
</dbReference>
<dbReference type="Proteomes" id="UP000230633">
    <property type="component" value="Plasmid pYekat-1-lp70"/>
</dbReference>
<geneLocation type="plasmid" evidence="1 3">
    <name>pYekat-1-lp70</name>
</geneLocation>
<gene>
    <name evidence="1" type="ORF">CNO13_04705</name>
    <name evidence="2" type="ORF">EZU67_005680</name>
</gene>
<evidence type="ECO:0000313" key="4">
    <source>
        <dbReference type="Proteomes" id="UP000291995"/>
    </source>
</evidence>
<keyword evidence="2" id="KW-0614">Plasmid</keyword>